<proteinExistence type="predicted"/>
<evidence type="ECO:0000313" key="1">
    <source>
        <dbReference type="EMBL" id="VEN73222.1"/>
    </source>
</evidence>
<organism evidence="1">
    <name type="scientific">uncultured Desulfobacteraceae bacterium</name>
    <dbReference type="NCBI Taxonomy" id="218296"/>
    <lineage>
        <taxon>Bacteria</taxon>
        <taxon>Pseudomonadati</taxon>
        <taxon>Thermodesulfobacteriota</taxon>
        <taxon>Desulfobacteria</taxon>
        <taxon>Desulfobacterales</taxon>
        <taxon>Desulfobacteraceae</taxon>
        <taxon>environmental samples</taxon>
    </lineage>
</organism>
<dbReference type="AlphaFoldDB" id="A0A484HHT2"/>
<dbReference type="EMBL" id="CAACVI010000005">
    <property type="protein sequence ID" value="VEN73222.1"/>
    <property type="molecule type" value="Genomic_DNA"/>
</dbReference>
<reference evidence="1" key="1">
    <citation type="submission" date="2019-01" db="EMBL/GenBank/DDBJ databases">
        <authorList>
            <consortium name="Genoscope - CEA"/>
            <person name="William W."/>
        </authorList>
    </citation>
    <scope>NUCLEOTIDE SEQUENCE</scope>
    <source>
        <strain evidence="1">CR-1</strain>
    </source>
</reference>
<name>A0A484HHT2_9BACT</name>
<gene>
    <name evidence="1" type="ORF">EPICR_130039</name>
</gene>
<protein>
    <submittedName>
        <fullName evidence="1">Uncharacterized protein</fullName>
    </submittedName>
</protein>
<accession>A0A484HHT2</accession>
<sequence length="132" mass="16062">MAYLWNNVERRKEENTEEKGRRFFKIIGLKKIKKRSKLTFSNRYFSDIFRPPLTDINFLYMNGIISGEHESETESYVKFSSPFVQKRLFNYFADEIFEYTDEFHDPFEPLDDAITEDSLNIRNIIKLYRKYQ</sequence>